<keyword evidence="12" id="KW-1185">Reference proteome</keyword>
<comment type="similarity">
    <text evidence="2 8">Belongs to the peptidase C12 family.</text>
</comment>
<dbReference type="EMBL" id="JAEPRC010000628">
    <property type="protein sequence ID" value="KAG2193816.1"/>
    <property type="molecule type" value="Genomic_DNA"/>
</dbReference>
<dbReference type="InterPro" id="IPR036959">
    <property type="entry name" value="Peptidase_C12_UCH_sf"/>
</dbReference>
<dbReference type="GO" id="GO:0016579">
    <property type="term" value="P:protein deubiquitination"/>
    <property type="evidence" value="ECO:0007669"/>
    <property type="project" value="TreeGrafter"/>
</dbReference>
<dbReference type="OrthoDB" id="1924260at2759"/>
<evidence type="ECO:0000256" key="5">
    <source>
        <dbReference type="ARBA" id="ARBA00022786"/>
    </source>
</evidence>
<dbReference type="AlphaFoldDB" id="A0A8H7QLK4"/>
<name>A0A8H7QLK4_9FUNG</name>
<dbReference type="Gene3D" id="1.20.58.860">
    <property type="match status" value="1"/>
</dbReference>
<keyword evidence="6" id="KW-0378">Hydrolase</keyword>
<sequence>MSKESPPGRNSWNFLEPDPVGTFTKLCNQIGAQSVQVEQIKLLDRDAIRDLRPIHGLIIIIKHKLESFISKDNSTTSINSSNNHIYFSNQVVHDAYAMHALLNVLLNNSNTIDIGSELHHFKTFTNDFTAMLKGLTLTNSHVFRQAHNSLSSRKSTNESNKEIYHSISYIKSDGYVWELDGLKRGPLKLGACNDNNWLDVAHNEISKRCEMYQRQNLTVSLWAVIEDRKLVYQRKLIEKLYVKREIEYLLDTQQPDWRISMNVSHWEEEYKHTMLHNERNKRGKMLFTQLLSYCKSFEQLPVEDQDMIHNFLRENSSEKKQDIMDTWLQVQDESLRLYENLGIELEKQEIYEINHLKRKHDYMPFIQSFIQGLFDEGHLKNNASNHKEATEKDKHRPKTKAEKKLEQQQHKLKKQAKAAEAKKGFE</sequence>
<evidence type="ECO:0000256" key="7">
    <source>
        <dbReference type="ARBA" id="ARBA00022807"/>
    </source>
</evidence>
<evidence type="ECO:0000256" key="4">
    <source>
        <dbReference type="ARBA" id="ARBA00022670"/>
    </source>
</evidence>
<dbReference type="SUPFAM" id="SSF54001">
    <property type="entry name" value="Cysteine proteinases"/>
    <property type="match status" value="1"/>
</dbReference>
<comment type="catalytic activity">
    <reaction evidence="1">
        <text>Thiol-dependent hydrolysis of ester, thioester, amide, peptide and isopeptide bonds formed by the C-terminal Gly of ubiquitin (a 76-residue protein attached to proteins as an intracellular targeting signal).</text>
        <dbReference type="EC" id="3.4.19.12"/>
    </reaction>
</comment>
<dbReference type="GO" id="GO:0005737">
    <property type="term" value="C:cytoplasm"/>
    <property type="evidence" value="ECO:0007669"/>
    <property type="project" value="TreeGrafter"/>
</dbReference>
<dbReference type="EC" id="3.4.19.12" evidence="3"/>
<evidence type="ECO:0000313" key="12">
    <source>
        <dbReference type="Proteomes" id="UP000650833"/>
    </source>
</evidence>
<dbReference type="GO" id="GO:0006511">
    <property type="term" value="P:ubiquitin-dependent protein catabolic process"/>
    <property type="evidence" value="ECO:0007669"/>
    <property type="project" value="InterPro"/>
</dbReference>
<comment type="caution">
    <text evidence="8">Lacks conserved residue(s) required for the propagation of feature annotation.</text>
</comment>
<dbReference type="Pfam" id="PF01088">
    <property type="entry name" value="Peptidase_C12"/>
    <property type="match status" value="1"/>
</dbReference>
<feature type="compositionally biased region" description="Basic and acidic residues" evidence="9">
    <location>
        <begin position="384"/>
        <end position="409"/>
    </location>
</feature>
<dbReference type="GO" id="GO:0004843">
    <property type="term" value="F:cysteine-type deubiquitinase activity"/>
    <property type="evidence" value="ECO:0007669"/>
    <property type="project" value="UniProtKB-EC"/>
</dbReference>
<keyword evidence="4" id="KW-0645">Protease</keyword>
<comment type="caution">
    <text evidence="11">The sequence shown here is derived from an EMBL/GenBank/DDBJ whole genome shotgun (WGS) entry which is preliminary data.</text>
</comment>
<reference evidence="11" key="1">
    <citation type="submission" date="2020-12" db="EMBL/GenBank/DDBJ databases">
        <title>Metabolic potential, ecology and presence of endohyphal bacteria is reflected in genomic diversity of Mucoromycotina.</title>
        <authorList>
            <person name="Muszewska A."/>
            <person name="Okrasinska A."/>
            <person name="Steczkiewicz K."/>
            <person name="Drgas O."/>
            <person name="Orlowska M."/>
            <person name="Perlinska-Lenart U."/>
            <person name="Aleksandrzak-Piekarczyk T."/>
            <person name="Szatraj K."/>
            <person name="Zielenkiewicz U."/>
            <person name="Pilsyk S."/>
            <person name="Malc E."/>
            <person name="Mieczkowski P."/>
            <person name="Kruszewska J.S."/>
            <person name="Biernat P."/>
            <person name="Pawlowska J."/>
        </authorList>
    </citation>
    <scope>NUCLEOTIDE SEQUENCE</scope>
    <source>
        <strain evidence="11">CBS 226.32</strain>
    </source>
</reference>
<evidence type="ECO:0000259" key="10">
    <source>
        <dbReference type="PROSITE" id="PS52048"/>
    </source>
</evidence>
<dbReference type="PANTHER" id="PTHR10589">
    <property type="entry name" value="UBIQUITIN CARBOXYL-TERMINAL HYDROLASE"/>
    <property type="match status" value="1"/>
</dbReference>
<dbReference type="InterPro" id="IPR041507">
    <property type="entry name" value="UCH_C"/>
</dbReference>
<protein>
    <recommendedName>
        <fullName evidence="3">ubiquitinyl hydrolase 1</fullName>
        <ecNumber evidence="3">3.4.19.12</ecNumber>
    </recommendedName>
</protein>
<gene>
    <name evidence="11" type="ORF">INT46_003691</name>
</gene>
<evidence type="ECO:0000256" key="8">
    <source>
        <dbReference type="PROSITE-ProRule" id="PRU01393"/>
    </source>
</evidence>
<accession>A0A8H7QLK4</accession>
<dbReference type="InterPro" id="IPR001578">
    <property type="entry name" value="Peptidase_C12_UCH"/>
</dbReference>
<evidence type="ECO:0000313" key="11">
    <source>
        <dbReference type="EMBL" id="KAG2193816.1"/>
    </source>
</evidence>
<keyword evidence="5" id="KW-0833">Ubl conjugation pathway</keyword>
<evidence type="ECO:0000256" key="9">
    <source>
        <dbReference type="SAM" id="MobiDB-lite"/>
    </source>
</evidence>
<feature type="compositionally biased region" description="Basic and acidic residues" evidence="9">
    <location>
        <begin position="417"/>
        <end position="426"/>
    </location>
</feature>
<dbReference type="InterPro" id="IPR038765">
    <property type="entry name" value="Papain-like_cys_pep_sf"/>
</dbReference>
<dbReference type="Proteomes" id="UP000650833">
    <property type="component" value="Unassembled WGS sequence"/>
</dbReference>
<dbReference type="PANTHER" id="PTHR10589:SF16">
    <property type="entry name" value="UBIQUITIN CARBOXYL-TERMINAL HYDROLASE ISOZYME L5"/>
    <property type="match status" value="1"/>
</dbReference>
<dbReference type="Gene3D" id="3.40.532.10">
    <property type="entry name" value="Peptidase C12, ubiquitin carboxyl-terminal hydrolase"/>
    <property type="match status" value="1"/>
</dbReference>
<dbReference type="Pfam" id="PF18031">
    <property type="entry name" value="UCH_C"/>
    <property type="match status" value="1"/>
</dbReference>
<feature type="region of interest" description="Disordered" evidence="9">
    <location>
        <begin position="384"/>
        <end position="426"/>
    </location>
</feature>
<evidence type="ECO:0000256" key="1">
    <source>
        <dbReference type="ARBA" id="ARBA00000707"/>
    </source>
</evidence>
<proteinExistence type="inferred from homology"/>
<keyword evidence="7" id="KW-0788">Thiol protease</keyword>
<evidence type="ECO:0000256" key="3">
    <source>
        <dbReference type="ARBA" id="ARBA00012759"/>
    </source>
</evidence>
<dbReference type="PROSITE" id="PS52048">
    <property type="entry name" value="UCH_DOMAIN"/>
    <property type="match status" value="1"/>
</dbReference>
<evidence type="ECO:0000256" key="2">
    <source>
        <dbReference type="ARBA" id="ARBA00009326"/>
    </source>
</evidence>
<feature type="domain" description="UCH catalytic" evidence="10">
    <location>
        <begin position="11"/>
        <end position="226"/>
    </location>
</feature>
<evidence type="ECO:0000256" key="6">
    <source>
        <dbReference type="ARBA" id="ARBA00022801"/>
    </source>
</evidence>
<organism evidence="11 12">
    <name type="scientific">Mucor plumbeus</name>
    <dbReference type="NCBI Taxonomy" id="97098"/>
    <lineage>
        <taxon>Eukaryota</taxon>
        <taxon>Fungi</taxon>
        <taxon>Fungi incertae sedis</taxon>
        <taxon>Mucoromycota</taxon>
        <taxon>Mucoromycotina</taxon>
        <taxon>Mucoromycetes</taxon>
        <taxon>Mucorales</taxon>
        <taxon>Mucorineae</taxon>
        <taxon>Mucoraceae</taxon>
        <taxon>Mucor</taxon>
    </lineage>
</organism>